<dbReference type="InterPro" id="IPR007694">
    <property type="entry name" value="DNA_helicase_DnaB-like_C"/>
</dbReference>
<evidence type="ECO:0000313" key="15">
    <source>
        <dbReference type="Proteomes" id="UP001646157"/>
    </source>
</evidence>
<evidence type="ECO:0000256" key="4">
    <source>
        <dbReference type="ARBA" id="ARBA00022741"/>
    </source>
</evidence>
<keyword evidence="6 12" id="KW-0347">Helicase</keyword>
<dbReference type="PANTHER" id="PTHR30153:SF2">
    <property type="entry name" value="REPLICATIVE DNA HELICASE"/>
    <property type="match status" value="1"/>
</dbReference>
<dbReference type="Pfam" id="PF00772">
    <property type="entry name" value="DnaB"/>
    <property type="match status" value="1"/>
</dbReference>
<dbReference type="NCBIfam" id="TIGR00665">
    <property type="entry name" value="DnaB"/>
    <property type="match status" value="1"/>
</dbReference>
<evidence type="ECO:0000313" key="14">
    <source>
        <dbReference type="EMBL" id="MBM7583543.1"/>
    </source>
</evidence>
<dbReference type="InterPro" id="IPR016136">
    <property type="entry name" value="DNA_helicase_N/primase_C"/>
</dbReference>
<evidence type="ECO:0000256" key="2">
    <source>
        <dbReference type="ARBA" id="ARBA00022515"/>
    </source>
</evidence>
<name>A0ABS2N6S8_9BACI</name>
<keyword evidence="9" id="KW-0413">Isomerase</keyword>
<evidence type="ECO:0000256" key="7">
    <source>
        <dbReference type="ARBA" id="ARBA00022840"/>
    </source>
</evidence>
<dbReference type="EC" id="5.6.2.3" evidence="11 12"/>
<evidence type="ECO:0000256" key="6">
    <source>
        <dbReference type="ARBA" id="ARBA00022806"/>
    </source>
</evidence>
<keyword evidence="2 12" id="KW-0639">Primosome</keyword>
<dbReference type="Gene3D" id="1.10.860.10">
    <property type="entry name" value="DNAb Helicase, Chain A"/>
    <property type="match status" value="1"/>
</dbReference>
<organism evidence="14 15">
    <name type="scientific">Rossellomorea pakistanensis</name>
    <dbReference type="NCBI Taxonomy" id="992288"/>
    <lineage>
        <taxon>Bacteria</taxon>
        <taxon>Bacillati</taxon>
        <taxon>Bacillota</taxon>
        <taxon>Bacilli</taxon>
        <taxon>Bacillales</taxon>
        <taxon>Bacillaceae</taxon>
        <taxon>Rossellomorea</taxon>
    </lineage>
</organism>
<dbReference type="InterPro" id="IPR007693">
    <property type="entry name" value="DNA_helicase_DnaB-like_N"/>
</dbReference>
<dbReference type="GO" id="GO:0003678">
    <property type="term" value="F:DNA helicase activity"/>
    <property type="evidence" value="ECO:0007669"/>
    <property type="project" value="UniProtKB-EC"/>
</dbReference>
<comment type="catalytic activity">
    <reaction evidence="10 12">
        <text>ATP + H2O = ADP + phosphate + H(+)</text>
        <dbReference type="Rhea" id="RHEA:13065"/>
        <dbReference type="ChEBI" id="CHEBI:15377"/>
        <dbReference type="ChEBI" id="CHEBI:15378"/>
        <dbReference type="ChEBI" id="CHEBI:30616"/>
        <dbReference type="ChEBI" id="CHEBI:43474"/>
        <dbReference type="ChEBI" id="CHEBI:456216"/>
        <dbReference type="EC" id="5.6.2.3"/>
    </reaction>
</comment>
<evidence type="ECO:0000256" key="3">
    <source>
        <dbReference type="ARBA" id="ARBA00022705"/>
    </source>
</evidence>
<dbReference type="PROSITE" id="PS51199">
    <property type="entry name" value="SF4_HELICASE"/>
    <property type="match status" value="1"/>
</dbReference>
<keyword evidence="5 12" id="KW-0378">Hydrolase</keyword>
<protein>
    <recommendedName>
        <fullName evidence="11 12">Replicative DNA helicase</fullName>
        <ecNumber evidence="11 12">5.6.2.3</ecNumber>
    </recommendedName>
</protein>
<keyword evidence="8 12" id="KW-0238">DNA-binding</keyword>
<dbReference type="SUPFAM" id="SSF52540">
    <property type="entry name" value="P-loop containing nucleoside triphosphate hydrolases"/>
    <property type="match status" value="1"/>
</dbReference>
<evidence type="ECO:0000256" key="10">
    <source>
        <dbReference type="ARBA" id="ARBA00048954"/>
    </source>
</evidence>
<comment type="function">
    <text evidence="12">The main replicative DNA helicase, it participates in initiation and elongation during chromosome replication. Travels ahead of the DNA replisome, separating dsDNA into templates for DNA synthesis. A processive ATP-dependent 5'-3' DNA helicase it has DNA-dependent ATPase activity.</text>
</comment>
<keyword evidence="4 12" id="KW-0547">Nucleotide-binding</keyword>
<accession>A0ABS2N6S8</accession>
<evidence type="ECO:0000256" key="5">
    <source>
        <dbReference type="ARBA" id="ARBA00022801"/>
    </source>
</evidence>
<evidence type="ECO:0000256" key="11">
    <source>
        <dbReference type="NCBIfam" id="TIGR00665"/>
    </source>
</evidence>
<sequence length="435" mass="49369">MLMIDTGLFNQQAEEAVVGSLFLKEELVKECTVLPEQLYLEPLQNLLSVIKRLDEKGKPIDVISVLEEVGEENIQSVGGISYITELVGRVPTTENFHLYQSIVKEYHQKRNIIGIADKIISNAHEGDFTKTVNEGIHHLMEIEEDQTNDELGEIKTTLVEFYQDCEKDLGEIQGIPSGFIELDRLTGGFQESDFIVVGARPSVGKTAFALNIALNSSEHDIGIVFSLEMSKKQLLKRAASCIGNINSTKMRNPRKCFEEDDWSHLSYALGKVSQSNLHIFDKAGMDIHYIWSKLRKIRSVHGEKKRMLVVIDYLQLIIGDPKHKQNRQAEISEISRTLKTMARELNLVVIALSQLSRGVESRQDKRPLLSDLRESGQIEQDADVIAFLYRDDYYDKNSNQKNIIEVIMAKQRNGPIGTIQLAFMKEYGKFLNLNQ</sequence>
<dbReference type="InterPro" id="IPR036185">
    <property type="entry name" value="DNA_heli_DnaB-like_N_sf"/>
</dbReference>
<dbReference type="Gene3D" id="3.40.50.300">
    <property type="entry name" value="P-loop containing nucleotide triphosphate hydrolases"/>
    <property type="match status" value="1"/>
</dbReference>
<dbReference type="CDD" id="cd00984">
    <property type="entry name" value="DnaB_C"/>
    <property type="match status" value="1"/>
</dbReference>
<evidence type="ECO:0000256" key="8">
    <source>
        <dbReference type="ARBA" id="ARBA00023125"/>
    </source>
</evidence>
<dbReference type="Pfam" id="PF03796">
    <property type="entry name" value="DnaB_C"/>
    <property type="match status" value="1"/>
</dbReference>
<dbReference type="GO" id="GO:0016787">
    <property type="term" value="F:hydrolase activity"/>
    <property type="evidence" value="ECO:0007669"/>
    <property type="project" value="UniProtKB-KW"/>
</dbReference>
<proteinExistence type="inferred from homology"/>
<dbReference type="InterPro" id="IPR027417">
    <property type="entry name" value="P-loop_NTPase"/>
</dbReference>
<comment type="caution">
    <text evidence="14">The sequence shown here is derived from an EMBL/GenBank/DDBJ whole genome shotgun (WGS) entry which is preliminary data.</text>
</comment>
<keyword evidence="15" id="KW-1185">Reference proteome</keyword>
<reference evidence="14 15" key="1">
    <citation type="submission" date="2021-01" db="EMBL/GenBank/DDBJ databases">
        <title>Genomic Encyclopedia of Type Strains, Phase IV (KMG-IV): sequencing the most valuable type-strain genomes for metagenomic binning, comparative biology and taxonomic classification.</title>
        <authorList>
            <person name="Goeker M."/>
        </authorList>
    </citation>
    <scope>NUCLEOTIDE SEQUENCE [LARGE SCALE GENOMIC DNA]</scope>
    <source>
        <strain evidence="14 15">DSM 24834</strain>
    </source>
</reference>
<feature type="domain" description="SF4 helicase" evidence="13">
    <location>
        <begin position="168"/>
        <end position="435"/>
    </location>
</feature>
<comment type="similarity">
    <text evidence="1 12">Belongs to the helicase family. DnaB subfamily.</text>
</comment>
<keyword evidence="3 12" id="KW-0235">DNA replication</keyword>
<evidence type="ECO:0000256" key="12">
    <source>
        <dbReference type="RuleBase" id="RU362085"/>
    </source>
</evidence>
<dbReference type="EMBL" id="JAFBDZ010000001">
    <property type="protein sequence ID" value="MBM7583543.1"/>
    <property type="molecule type" value="Genomic_DNA"/>
</dbReference>
<keyword evidence="7 12" id="KW-0067">ATP-binding</keyword>
<dbReference type="SUPFAM" id="SSF48024">
    <property type="entry name" value="N-terminal domain of DnaB helicase"/>
    <property type="match status" value="1"/>
</dbReference>
<evidence type="ECO:0000256" key="9">
    <source>
        <dbReference type="ARBA" id="ARBA00023235"/>
    </source>
</evidence>
<dbReference type="InterPro" id="IPR007692">
    <property type="entry name" value="DNA_helicase_DnaB"/>
</dbReference>
<dbReference type="PANTHER" id="PTHR30153">
    <property type="entry name" value="REPLICATIVE DNA HELICASE DNAB"/>
    <property type="match status" value="1"/>
</dbReference>
<evidence type="ECO:0000259" key="13">
    <source>
        <dbReference type="PROSITE" id="PS51199"/>
    </source>
</evidence>
<dbReference type="Proteomes" id="UP001646157">
    <property type="component" value="Unassembled WGS sequence"/>
</dbReference>
<evidence type="ECO:0000256" key="1">
    <source>
        <dbReference type="ARBA" id="ARBA00008428"/>
    </source>
</evidence>
<gene>
    <name evidence="14" type="ORF">JOC86_000080</name>
</gene>
<dbReference type="RefSeq" id="WP_239587321.1">
    <property type="nucleotide sequence ID" value="NZ_JAFBDZ010000001.1"/>
</dbReference>